<name>A0ABN9V5U3_9DINO</name>
<reference evidence="1" key="1">
    <citation type="submission" date="2023-10" db="EMBL/GenBank/DDBJ databases">
        <authorList>
            <person name="Chen Y."/>
            <person name="Shah S."/>
            <person name="Dougan E. K."/>
            <person name="Thang M."/>
            <person name="Chan C."/>
        </authorList>
    </citation>
    <scope>NUCLEOTIDE SEQUENCE [LARGE SCALE GENOMIC DNA]</scope>
</reference>
<dbReference type="Proteomes" id="UP001189429">
    <property type="component" value="Unassembled WGS sequence"/>
</dbReference>
<gene>
    <name evidence="1" type="ORF">PCOR1329_LOCUS54980</name>
</gene>
<sequence>MSGSKRVRRGSRIAVGHGLTVTHVGAVAEGAELMGYLNQQRAVDLLLAPRKQEEAEFEEETSSCGIDGGVPQGDLALALAAAAQQVLTLTNKQVKIEGEARKSLGTALRAKQVRHQVSKQPELLRDLQQTSDGAGEQNTSNELDCQKLGHSAFGRKEGIDDCDCKDTPNVSAEEKCAEPKQEAHAVSQAFDEKSPDDQHGLDIMPDLVHRALEDNYGSSECNAMLDTGCSTVAKGPQLLDVAPLTRDIGRDTTTTTGTPGSIEATSHIDANGITIVSSTSSMRKAQLAQ</sequence>
<keyword evidence="2" id="KW-1185">Reference proteome</keyword>
<protein>
    <submittedName>
        <fullName evidence="1">Uncharacterized protein</fullName>
    </submittedName>
</protein>
<accession>A0ABN9V5U3</accession>
<dbReference type="EMBL" id="CAUYUJ010016727">
    <property type="protein sequence ID" value="CAK0868242.1"/>
    <property type="molecule type" value="Genomic_DNA"/>
</dbReference>
<organism evidence="1 2">
    <name type="scientific">Prorocentrum cordatum</name>
    <dbReference type="NCBI Taxonomy" id="2364126"/>
    <lineage>
        <taxon>Eukaryota</taxon>
        <taxon>Sar</taxon>
        <taxon>Alveolata</taxon>
        <taxon>Dinophyceae</taxon>
        <taxon>Prorocentrales</taxon>
        <taxon>Prorocentraceae</taxon>
        <taxon>Prorocentrum</taxon>
    </lineage>
</organism>
<evidence type="ECO:0000313" key="2">
    <source>
        <dbReference type="Proteomes" id="UP001189429"/>
    </source>
</evidence>
<comment type="caution">
    <text evidence="1">The sequence shown here is derived from an EMBL/GenBank/DDBJ whole genome shotgun (WGS) entry which is preliminary data.</text>
</comment>
<evidence type="ECO:0000313" key="1">
    <source>
        <dbReference type="EMBL" id="CAK0868242.1"/>
    </source>
</evidence>
<proteinExistence type="predicted"/>
<feature type="non-terminal residue" evidence="1">
    <location>
        <position position="289"/>
    </location>
</feature>